<evidence type="ECO:0000256" key="1">
    <source>
        <dbReference type="SAM" id="MobiDB-lite"/>
    </source>
</evidence>
<reference evidence="3 4" key="1">
    <citation type="journal article" date="2024" name="bioRxiv">
        <title>A reference genome for Trichogramma kaykai: A tiny desert-dwelling parasitoid wasp with competing sex-ratio distorters.</title>
        <authorList>
            <person name="Culotta J."/>
            <person name="Lindsey A.R."/>
        </authorList>
    </citation>
    <scope>NUCLEOTIDE SEQUENCE [LARGE SCALE GENOMIC DNA]</scope>
    <source>
        <strain evidence="3 4">KSX58</strain>
    </source>
</reference>
<dbReference type="InterPro" id="IPR018379">
    <property type="entry name" value="BEN_domain"/>
</dbReference>
<keyword evidence="4" id="KW-1185">Reference proteome</keyword>
<dbReference type="EMBL" id="JBJJXI010000066">
    <property type="protein sequence ID" value="KAL3397386.1"/>
    <property type="molecule type" value="Genomic_DNA"/>
</dbReference>
<evidence type="ECO:0000313" key="4">
    <source>
        <dbReference type="Proteomes" id="UP001627154"/>
    </source>
</evidence>
<dbReference type="PROSITE" id="PS51457">
    <property type="entry name" value="BEN"/>
    <property type="match status" value="1"/>
</dbReference>
<feature type="domain" description="BEN" evidence="2">
    <location>
        <begin position="251"/>
        <end position="326"/>
    </location>
</feature>
<dbReference type="AlphaFoldDB" id="A0ABD2WWA6"/>
<feature type="compositionally biased region" description="Basic and acidic residues" evidence="1">
    <location>
        <begin position="150"/>
        <end position="163"/>
    </location>
</feature>
<name>A0ABD2WWA6_9HYME</name>
<gene>
    <name evidence="3" type="ORF">TKK_008948</name>
</gene>
<comment type="caution">
    <text evidence="3">The sequence shown here is derived from an EMBL/GenBank/DDBJ whole genome shotgun (WGS) entry which is preliminary data.</text>
</comment>
<accession>A0ABD2WWA6</accession>
<sequence length="326" mass="37467">MNSLISKKLGDIEDKYCVLVEFVNENEKKIDIGFVPWIKNENDEKEIVELIENGKIVEMYWPDCSTYSARTLKSQLKNVEFNIEPVKILATGSWDYTKEKLENFKTHGTIEITKDSRKNRKKKIDQNYVYDMKNKESERKTKQQQSDLTEQQKEKKEESPRLLEKVVSEMKKSSIVSNHEMNNIIQDAQKVLSNFKSLKTRKRTANDTVDEEVELKISKPSTNNKLKKEGSTKATEDKKKKTVGVRLTMDPTNYTLSEKDKAGLPRKDISEYTIAILNRLFSPDELLNSSVTGKPANYNPDAPVRPGLSPNRLHAARSNLPLILLL</sequence>
<feature type="region of interest" description="Disordered" evidence="1">
    <location>
        <begin position="220"/>
        <end position="241"/>
    </location>
</feature>
<evidence type="ECO:0000259" key="2">
    <source>
        <dbReference type="PROSITE" id="PS51457"/>
    </source>
</evidence>
<feature type="compositionally biased region" description="Basic and acidic residues" evidence="1">
    <location>
        <begin position="132"/>
        <end position="141"/>
    </location>
</feature>
<feature type="region of interest" description="Disordered" evidence="1">
    <location>
        <begin position="123"/>
        <end position="163"/>
    </location>
</feature>
<dbReference type="Proteomes" id="UP001627154">
    <property type="component" value="Unassembled WGS sequence"/>
</dbReference>
<organism evidence="3 4">
    <name type="scientific">Trichogramma kaykai</name>
    <dbReference type="NCBI Taxonomy" id="54128"/>
    <lineage>
        <taxon>Eukaryota</taxon>
        <taxon>Metazoa</taxon>
        <taxon>Ecdysozoa</taxon>
        <taxon>Arthropoda</taxon>
        <taxon>Hexapoda</taxon>
        <taxon>Insecta</taxon>
        <taxon>Pterygota</taxon>
        <taxon>Neoptera</taxon>
        <taxon>Endopterygota</taxon>
        <taxon>Hymenoptera</taxon>
        <taxon>Apocrita</taxon>
        <taxon>Proctotrupomorpha</taxon>
        <taxon>Chalcidoidea</taxon>
        <taxon>Trichogrammatidae</taxon>
        <taxon>Trichogramma</taxon>
    </lineage>
</organism>
<feature type="compositionally biased region" description="Basic and acidic residues" evidence="1">
    <location>
        <begin position="226"/>
        <end position="239"/>
    </location>
</feature>
<proteinExistence type="predicted"/>
<evidence type="ECO:0000313" key="3">
    <source>
        <dbReference type="EMBL" id="KAL3397386.1"/>
    </source>
</evidence>
<dbReference type="Gene3D" id="1.10.10.2590">
    <property type="entry name" value="BEN domain"/>
    <property type="match status" value="1"/>
</dbReference>
<protein>
    <recommendedName>
        <fullName evidence="2">BEN domain-containing protein</fullName>
    </recommendedName>
</protein>